<dbReference type="PIRSF" id="PIRSF028304">
    <property type="entry name" value="UCP028304"/>
    <property type="match status" value="1"/>
</dbReference>
<name>A0A4U8THA4_9HELI</name>
<dbReference type="PANTHER" id="PTHR35370">
    <property type="entry name" value="CYTOPLASMIC PROTEIN-RELATED-RELATED"/>
    <property type="match status" value="1"/>
</dbReference>
<dbReference type="AlphaFoldDB" id="A0A4U8THA4"/>
<protein>
    <submittedName>
        <fullName evidence="1">Type VI secretion system baseplate subunit TssF</fullName>
    </submittedName>
</protein>
<keyword evidence="2" id="KW-1185">Reference proteome</keyword>
<dbReference type="EMBL" id="JRMQ02000019">
    <property type="protein sequence ID" value="TLD99589.1"/>
    <property type="molecule type" value="Genomic_DNA"/>
</dbReference>
<proteinExistence type="predicted"/>
<gene>
    <name evidence="1" type="primary">tssF</name>
    <name evidence="1" type="ORF">LS65_009280</name>
</gene>
<reference evidence="1 2" key="1">
    <citation type="journal article" date="2014" name="Genome Announc.">
        <title>Draft genome sequences of eight enterohepatic helicobacter species isolated from both laboratory and wild rodents.</title>
        <authorList>
            <person name="Sheh A."/>
            <person name="Shen Z."/>
            <person name="Fox J.G."/>
        </authorList>
    </citation>
    <scope>NUCLEOTIDE SEQUENCE [LARGE SCALE GENOMIC DNA]</scope>
    <source>
        <strain evidence="1 2">MIT 01-6451</strain>
    </source>
</reference>
<dbReference type="OrthoDB" id="9763676at2"/>
<organism evidence="1 2">
    <name type="scientific">Helicobacter japonicus</name>
    <dbReference type="NCBI Taxonomy" id="425400"/>
    <lineage>
        <taxon>Bacteria</taxon>
        <taxon>Pseudomonadati</taxon>
        <taxon>Campylobacterota</taxon>
        <taxon>Epsilonproteobacteria</taxon>
        <taxon>Campylobacterales</taxon>
        <taxon>Helicobacteraceae</taxon>
        <taxon>Helicobacter</taxon>
    </lineage>
</organism>
<dbReference type="NCBIfam" id="TIGR03359">
    <property type="entry name" value="VI_chp_6"/>
    <property type="match status" value="1"/>
</dbReference>
<evidence type="ECO:0000313" key="2">
    <source>
        <dbReference type="Proteomes" id="UP000029707"/>
    </source>
</evidence>
<dbReference type="Pfam" id="PF05947">
    <property type="entry name" value="T6SS_TssF"/>
    <property type="match status" value="1"/>
</dbReference>
<sequence length="574" mass="66873">MNNEDVFYYQKELSYLYQTREYFVKKFPKLAPFLALDSKDPDIERIIENLAILTSKIHQEMEQNIPYIAESLLNVVSPNYTNPLPSLCLQEFFLNKDSKENKIVVPKGSCLRSITIEQVECEFRTIYDVYLYPLDIDEVFMSSEKQYHTIDLRLKVNKSDLKICDIGLDCLNLYLGDDIYTSATLLLFIHLYLEEIKIISCDTSEEFRLNPYNIKAIGLEPNESCLIYDDLGFEAFSLLREYFFIPEKFNFIKIQGLDILRDCQGTNLSIQFKFNKIFPKNCIVRANLFSLSVTPIVNIFSKNTESIINDHTKDGYRIFVDRAHLDSYEIVKINQVRAHNSDSGRRILKNYKSFERFEFLKDNQNEFYSISVRKNSKGETYKEISFFSEYSYNEIITIDALCCNKNLPSKLKIGDIRHINLKDVSTKNIKIPSMMREYSVDGHLLWKLVSILSFNYQTLLNTASFFGVLESYSFVNDKENEKTLELLKNSILYIESKSTYLIDEYITKKGTLCIMGIKDSNFYSLGEVYKLGLIISKFFASFVSINSFCELKIKCLDSKEILYYPATRGKKVSL</sequence>
<dbReference type="PANTHER" id="PTHR35370:SF1">
    <property type="entry name" value="TYPE VI SECRETION SYSTEM COMPONENT TSSF1"/>
    <property type="match status" value="1"/>
</dbReference>
<accession>A0A4U8THA4</accession>
<comment type="caution">
    <text evidence="1">The sequence shown here is derived from an EMBL/GenBank/DDBJ whole genome shotgun (WGS) entry which is preliminary data.</text>
</comment>
<evidence type="ECO:0000313" key="1">
    <source>
        <dbReference type="EMBL" id="TLD99589.1"/>
    </source>
</evidence>
<dbReference type="STRING" id="425400.LS65_03090"/>
<dbReference type="GeneID" id="82322262"/>
<dbReference type="Proteomes" id="UP000029707">
    <property type="component" value="Unassembled WGS sequence"/>
</dbReference>
<dbReference type="InterPro" id="IPR010272">
    <property type="entry name" value="T6SS_TssF"/>
</dbReference>
<dbReference type="RefSeq" id="WP_034361212.1">
    <property type="nucleotide sequence ID" value="NZ_CAJUDB010000013.1"/>
</dbReference>